<dbReference type="PANTHER" id="PTHR21230:SF79">
    <property type="entry name" value="T-SNARE COILED-COIL HOMOLOGY DOMAIN-CONTAINING PROTEIN"/>
    <property type="match status" value="1"/>
</dbReference>
<dbReference type="GO" id="GO:0012507">
    <property type="term" value="C:ER to Golgi transport vesicle membrane"/>
    <property type="evidence" value="ECO:0007669"/>
    <property type="project" value="TreeGrafter"/>
</dbReference>
<dbReference type="GO" id="GO:0031201">
    <property type="term" value="C:SNARE complex"/>
    <property type="evidence" value="ECO:0007669"/>
    <property type="project" value="TreeGrafter"/>
</dbReference>
<dbReference type="GO" id="GO:0015031">
    <property type="term" value="P:protein transport"/>
    <property type="evidence" value="ECO:0007669"/>
    <property type="project" value="UniProtKB-KW"/>
</dbReference>
<dbReference type="eggNOG" id="ENOG502QS41">
    <property type="taxonomic scope" value="Eukaryota"/>
</dbReference>
<dbReference type="Gene3D" id="1.20.5.110">
    <property type="match status" value="1"/>
</dbReference>
<keyword evidence="4" id="KW-0653">Protein transport</keyword>
<feature type="coiled-coil region" evidence="7">
    <location>
        <begin position="40"/>
        <end position="74"/>
    </location>
</feature>
<feature type="transmembrane region" description="Helical" evidence="8">
    <location>
        <begin position="239"/>
        <end position="256"/>
    </location>
</feature>
<dbReference type="SUPFAM" id="SSF58038">
    <property type="entry name" value="SNARE fusion complex"/>
    <property type="match status" value="1"/>
</dbReference>
<evidence type="ECO:0000256" key="8">
    <source>
        <dbReference type="SAM" id="Phobius"/>
    </source>
</evidence>
<dbReference type="GO" id="GO:0000149">
    <property type="term" value="F:SNARE binding"/>
    <property type="evidence" value="ECO:0007669"/>
    <property type="project" value="TreeGrafter"/>
</dbReference>
<dbReference type="PROSITE" id="PS50192">
    <property type="entry name" value="T_SNARE"/>
    <property type="match status" value="1"/>
</dbReference>
<keyword evidence="7" id="KW-0175">Coiled coil</keyword>
<evidence type="ECO:0000256" key="2">
    <source>
        <dbReference type="ARBA" id="ARBA00022448"/>
    </source>
</evidence>
<dbReference type="GeneID" id="19016354"/>
<feature type="domain" description="T-SNARE coiled-coil homology" evidence="9">
    <location>
        <begin position="167"/>
        <end position="229"/>
    </location>
</feature>
<comment type="subcellular location">
    <subcellularLocation>
        <location evidence="1">Membrane</location>
        <topology evidence="1">Single-pass type IV membrane protein</topology>
    </subcellularLocation>
</comment>
<dbReference type="GO" id="GO:0006906">
    <property type="term" value="P:vesicle fusion"/>
    <property type="evidence" value="ECO:0007669"/>
    <property type="project" value="TreeGrafter"/>
</dbReference>
<keyword evidence="6 8" id="KW-0472">Membrane</keyword>
<gene>
    <name evidence="10" type="ORF">Bathy04g03280</name>
</gene>
<sequence length="291" mass="32219">MSSSATSTEQILRETFNALENGFNQTAILRGEPTRAQTHLKQLTNKMADGKKLIKEYERRAKEEAEEESKNNSNSTTNYAARLDQIQMTKKRMVSELNRFVTMKKAAQNAIAEKQAAIAETTRVSSSSAAQVSRLAGVMPTFQKMHEIKEGDDLREMDSQQLVQHGRGMMNQTDKSVSRSKKIVHETIEMGAVTAGKLKEQTQKLDEITDELDELQFSVRKSLNLVRDITKGLATDRCVITLMLLVAVGVVAVIIVKATGADKKKSSSPAPAPEAAPARRLLLHAIEYSLM</sequence>
<evidence type="ECO:0000256" key="3">
    <source>
        <dbReference type="ARBA" id="ARBA00022692"/>
    </source>
</evidence>
<organism evidence="10 11">
    <name type="scientific">Bathycoccus prasinos</name>
    <dbReference type="NCBI Taxonomy" id="41875"/>
    <lineage>
        <taxon>Eukaryota</taxon>
        <taxon>Viridiplantae</taxon>
        <taxon>Chlorophyta</taxon>
        <taxon>Mamiellophyceae</taxon>
        <taxon>Mamiellales</taxon>
        <taxon>Bathycoccaceae</taxon>
        <taxon>Bathycoccus</taxon>
    </lineage>
</organism>
<dbReference type="GO" id="GO:0005484">
    <property type="term" value="F:SNAP receptor activity"/>
    <property type="evidence" value="ECO:0007669"/>
    <property type="project" value="TreeGrafter"/>
</dbReference>
<dbReference type="KEGG" id="bpg:Bathy04g03280"/>
<evidence type="ECO:0000259" key="9">
    <source>
        <dbReference type="PROSITE" id="PS50192"/>
    </source>
</evidence>
<dbReference type="GO" id="GO:0005794">
    <property type="term" value="C:Golgi apparatus"/>
    <property type="evidence" value="ECO:0007669"/>
    <property type="project" value="TreeGrafter"/>
</dbReference>
<dbReference type="InterPro" id="IPR000727">
    <property type="entry name" value="T_SNARE_dom"/>
</dbReference>
<evidence type="ECO:0000256" key="4">
    <source>
        <dbReference type="ARBA" id="ARBA00022927"/>
    </source>
</evidence>
<dbReference type="AlphaFoldDB" id="K8EU27"/>
<dbReference type="STRING" id="41875.K8EU27"/>
<dbReference type="SMART" id="SM00397">
    <property type="entry name" value="t_SNARE"/>
    <property type="match status" value="1"/>
</dbReference>
<dbReference type="Proteomes" id="UP000198341">
    <property type="component" value="Chromosome 4"/>
</dbReference>
<evidence type="ECO:0000256" key="1">
    <source>
        <dbReference type="ARBA" id="ARBA00004211"/>
    </source>
</evidence>
<dbReference type="GO" id="GO:0005789">
    <property type="term" value="C:endoplasmic reticulum membrane"/>
    <property type="evidence" value="ECO:0007669"/>
    <property type="project" value="TreeGrafter"/>
</dbReference>
<evidence type="ECO:0000256" key="5">
    <source>
        <dbReference type="ARBA" id="ARBA00022989"/>
    </source>
</evidence>
<dbReference type="InterPro" id="IPR056173">
    <property type="entry name" value="Sec20_C"/>
</dbReference>
<dbReference type="EMBL" id="FO082275">
    <property type="protein sequence ID" value="CCO15945.1"/>
    <property type="molecule type" value="Genomic_DNA"/>
</dbReference>
<dbReference type="Pfam" id="PF03908">
    <property type="entry name" value="Sec20"/>
    <property type="match status" value="1"/>
</dbReference>
<dbReference type="OrthoDB" id="498056at2759"/>
<keyword evidence="3 8" id="KW-0812">Transmembrane</keyword>
<keyword evidence="2" id="KW-0813">Transport</keyword>
<dbReference type="RefSeq" id="XP_007513420.1">
    <property type="nucleotide sequence ID" value="XM_007513358.1"/>
</dbReference>
<name>K8EU27_9CHLO</name>
<proteinExistence type="predicted"/>
<evidence type="ECO:0000313" key="11">
    <source>
        <dbReference type="Proteomes" id="UP000198341"/>
    </source>
</evidence>
<keyword evidence="5 8" id="KW-1133">Transmembrane helix</keyword>
<evidence type="ECO:0000313" key="10">
    <source>
        <dbReference type="EMBL" id="CCO15945.1"/>
    </source>
</evidence>
<dbReference type="GO" id="GO:0031902">
    <property type="term" value="C:late endosome membrane"/>
    <property type="evidence" value="ECO:0007669"/>
    <property type="project" value="TreeGrafter"/>
</dbReference>
<accession>K8EU27</accession>
<evidence type="ECO:0000256" key="6">
    <source>
        <dbReference type="ARBA" id="ARBA00023136"/>
    </source>
</evidence>
<evidence type="ECO:0000256" key="7">
    <source>
        <dbReference type="SAM" id="Coils"/>
    </source>
</evidence>
<dbReference type="PANTHER" id="PTHR21230">
    <property type="entry name" value="VESICLE TRANSPORT V-SNARE PROTEIN VTI1-RELATED"/>
    <property type="match status" value="1"/>
</dbReference>
<keyword evidence="11" id="KW-1185">Reference proteome</keyword>
<reference evidence="10 11" key="1">
    <citation type="submission" date="2011-10" db="EMBL/GenBank/DDBJ databases">
        <authorList>
            <person name="Genoscope - CEA"/>
        </authorList>
    </citation>
    <scope>NUCLEOTIDE SEQUENCE [LARGE SCALE GENOMIC DNA]</scope>
    <source>
        <strain evidence="10 11">RCC 1105</strain>
    </source>
</reference>
<protein>
    <recommendedName>
        <fullName evidence="9">t-SNARE coiled-coil homology domain-containing protein</fullName>
    </recommendedName>
</protein>